<evidence type="ECO:0000313" key="2">
    <source>
        <dbReference type="Proteomes" id="UP000594500"/>
    </source>
</evidence>
<dbReference type="EMBL" id="CP062916">
    <property type="protein sequence ID" value="QPF06992.1"/>
    <property type="molecule type" value="Genomic_DNA"/>
</dbReference>
<evidence type="ECO:0000313" key="1">
    <source>
        <dbReference type="EMBL" id="QPF06992.1"/>
    </source>
</evidence>
<organism evidence="1 2">
    <name type="scientific">Raoultella terrigena</name>
    <name type="common">Klebsiella terrigena</name>
    <dbReference type="NCBI Taxonomy" id="577"/>
    <lineage>
        <taxon>Bacteria</taxon>
        <taxon>Pseudomonadati</taxon>
        <taxon>Pseudomonadota</taxon>
        <taxon>Gammaproteobacteria</taxon>
        <taxon>Enterobacterales</taxon>
        <taxon>Enterobacteriaceae</taxon>
        <taxon>Klebsiella/Raoultella group</taxon>
        <taxon>Raoultella</taxon>
    </lineage>
</organism>
<dbReference type="AlphaFoldDB" id="A0AAP9XLR1"/>
<name>A0AAP9XLR1_RAOTE</name>
<protein>
    <submittedName>
        <fullName evidence="1">DUF2570 domain-containing protein</fullName>
    </submittedName>
</protein>
<proteinExistence type="predicted"/>
<accession>A0AAP9XLR1</accession>
<gene>
    <name evidence="1" type="ORF">IMO34_16720</name>
</gene>
<dbReference type="Proteomes" id="UP000594500">
    <property type="component" value="Chromosome"/>
</dbReference>
<sequence>MRPGNVIVILILLAAVWWQTDQLSEARTRNKLLTETATGYDQVIQEVQATAIQTHKLLAEVKAREQQRNAEGERRREAMQAAFNGDTCAVTRVPDAVSRSLQKRTARTGHSIDP</sequence>
<reference evidence="1 2" key="1">
    <citation type="submission" date="2020-10" db="EMBL/GenBank/DDBJ databases">
        <title>Resistance determinants and their genetic context in bacteria from a longitudinal study of pigs reared under conventional and antibiotic-free husbandry practices.</title>
        <authorList>
            <person name="Poulin-Laprade D."/>
            <person name="Brouard J.-S."/>
            <person name="Gagnon N."/>
            <person name="Turcotte A."/>
            <person name="Langlois A."/>
            <person name="Matte J.J."/>
            <person name="Carrillo C.D."/>
            <person name="Zaheer R."/>
            <person name="McAllister T."/>
            <person name="Topp E."/>
            <person name="Talbot G."/>
        </authorList>
    </citation>
    <scope>NUCLEOTIDE SEQUENCE [LARGE SCALE GENOMIC DNA]</scope>
    <source>
        <strain evidence="1 2">Res13-Abat-PEB01-P1-04-A</strain>
    </source>
</reference>